<proteinExistence type="inferred from homology"/>
<dbReference type="InterPro" id="IPR042081">
    <property type="entry name" value="RNA_2'-PTrans_C"/>
</dbReference>
<dbReference type="Gene3D" id="1.10.10.970">
    <property type="entry name" value="RNA 2'-phosphotransferase, Tpt1/KptA family, N-terminal domain"/>
    <property type="match status" value="1"/>
</dbReference>
<organism evidence="6 7">
    <name type="scientific">Kutzneria chonburiensis</name>
    <dbReference type="NCBI Taxonomy" id="1483604"/>
    <lineage>
        <taxon>Bacteria</taxon>
        <taxon>Bacillati</taxon>
        <taxon>Actinomycetota</taxon>
        <taxon>Actinomycetes</taxon>
        <taxon>Pseudonocardiales</taxon>
        <taxon>Pseudonocardiaceae</taxon>
        <taxon>Kutzneria</taxon>
    </lineage>
</organism>
<dbReference type="HAMAP" id="MF_00299">
    <property type="entry name" value="KptA"/>
    <property type="match status" value="1"/>
</dbReference>
<dbReference type="InterPro" id="IPR042080">
    <property type="entry name" value="RNA_2'-PTrans_N"/>
</dbReference>
<dbReference type="Pfam" id="PF01885">
    <property type="entry name" value="PTS_2-RNA"/>
    <property type="match status" value="1"/>
</dbReference>
<protein>
    <recommendedName>
        <fullName evidence="5">Probable RNA 2'-phosphotransferase</fullName>
        <ecNumber evidence="5">2.7.1.-</ecNumber>
    </recommendedName>
</protein>
<evidence type="ECO:0000256" key="5">
    <source>
        <dbReference type="HAMAP-Rule" id="MF_00299"/>
    </source>
</evidence>
<evidence type="ECO:0000256" key="3">
    <source>
        <dbReference type="ARBA" id="ARBA00023027"/>
    </source>
</evidence>
<dbReference type="Gene3D" id="3.20.170.30">
    <property type="match status" value="1"/>
</dbReference>
<dbReference type="RefSeq" id="WP_273934953.1">
    <property type="nucleotide sequence ID" value="NZ_CP097263.1"/>
</dbReference>
<evidence type="ECO:0000313" key="6">
    <source>
        <dbReference type="EMBL" id="MFC0545237.1"/>
    </source>
</evidence>
<reference evidence="6 7" key="1">
    <citation type="submission" date="2024-09" db="EMBL/GenBank/DDBJ databases">
        <authorList>
            <person name="Sun Q."/>
            <person name="Mori K."/>
        </authorList>
    </citation>
    <scope>NUCLEOTIDE SEQUENCE [LARGE SCALE GENOMIC DNA]</scope>
    <source>
        <strain evidence="6 7">TBRC 1432</strain>
    </source>
</reference>
<keyword evidence="7" id="KW-1185">Reference proteome</keyword>
<keyword evidence="3 5" id="KW-0520">NAD</keyword>
<dbReference type="EC" id="2.7.1.-" evidence="5"/>
<dbReference type="InterPro" id="IPR002745">
    <property type="entry name" value="Ptrans_KptA/Tpt1"/>
</dbReference>
<dbReference type="NCBIfam" id="NF002014">
    <property type="entry name" value="PRK00819.1-4"/>
    <property type="match status" value="1"/>
</dbReference>
<evidence type="ECO:0000256" key="4">
    <source>
        <dbReference type="ARBA" id="ARBA00025212"/>
    </source>
</evidence>
<name>A0ABV6MYH1_9PSEU</name>
<comment type="function">
    <text evidence="4 5">Removes the 2'-phosphate from RNA via an intermediate in which the phosphate is ADP-ribosylated by NAD followed by a presumed transesterification to release the RNA and generate ADP-ribose 1''-2''-cyclic phosphate (APPR&gt;P). May function as an ADP-ribosylase.</text>
</comment>
<dbReference type="Proteomes" id="UP001589810">
    <property type="component" value="Unassembled WGS sequence"/>
</dbReference>
<evidence type="ECO:0000313" key="7">
    <source>
        <dbReference type="Proteomes" id="UP001589810"/>
    </source>
</evidence>
<dbReference type="SUPFAM" id="SSF56399">
    <property type="entry name" value="ADP-ribosylation"/>
    <property type="match status" value="1"/>
</dbReference>
<dbReference type="InterPro" id="IPR022928">
    <property type="entry name" value="RNA_2'-PTrans_KptA"/>
</dbReference>
<keyword evidence="2 5" id="KW-0808">Transferase</keyword>
<accession>A0ABV6MYH1</accession>
<dbReference type="GO" id="GO:0016740">
    <property type="term" value="F:transferase activity"/>
    <property type="evidence" value="ECO:0007669"/>
    <property type="project" value="UniProtKB-KW"/>
</dbReference>
<gene>
    <name evidence="5" type="primary">kptA</name>
    <name evidence="6" type="ORF">ACFFH7_27265</name>
</gene>
<dbReference type="PANTHER" id="PTHR12684:SF2">
    <property type="entry name" value="TRNA 2'-PHOSPHOTRANSFERASE 1"/>
    <property type="match status" value="1"/>
</dbReference>
<comment type="similarity">
    <text evidence="1 5">Belongs to the KptA/TPT1 family.</text>
</comment>
<evidence type="ECO:0000256" key="1">
    <source>
        <dbReference type="ARBA" id="ARBA00009836"/>
    </source>
</evidence>
<evidence type="ECO:0000256" key="2">
    <source>
        <dbReference type="ARBA" id="ARBA00022679"/>
    </source>
</evidence>
<dbReference type="PANTHER" id="PTHR12684">
    <property type="entry name" value="PUTATIVE PHOSPHOTRANSFERASE"/>
    <property type="match status" value="1"/>
</dbReference>
<dbReference type="EMBL" id="JBHLUD010000009">
    <property type="protein sequence ID" value="MFC0545237.1"/>
    <property type="molecule type" value="Genomic_DNA"/>
</dbReference>
<sequence length="176" mass="19462">MNEKDTIRLSKRLSRHLRHAPEEIGIQLSADGWTDVAALLGAMRITREQLDHVVATNDKRRFAFDETGARIRASQGHTVPVQLDLPVTTPPDTLYHGTVAKFLDDIMAEGLRPMTRHDVHLSPDIPTAIKVGSRRGKPVVLAVDAGRMHADGHVFRLSANGVWLTEHVPAGYLSSR</sequence>
<comment type="caution">
    <text evidence="6">The sequence shown here is derived from an EMBL/GenBank/DDBJ whole genome shotgun (WGS) entry which is preliminary data.</text>
</comment>